<evidence type="ECO:0000313" key="7">
    <source>
        <dbReference type="Proteomes" id="UP000246483"/>
    </source>
</evidence>
<dbReference type="PROSITE" id="PS50883">
    <property type="entry name" value="EAL"/>
    <property type="match status" value="1"/>
</dbReference>
<dbReference type="InterPro" id="IPR000014">
    <property type="entry name" value="PAS"/>
</dbReference>
<dbReference type="FunFam" id="3.20.20.450:FF:000001">
    <property type="entry name" value="Cyclic di-GMP phosphodiesterase yahA"/>
    <property type="match status" value="1"/>
</dbReference>
<dbReference type="InterPro" id="IPR013656">
    <property type="entry name" value="PAS_4"/>
</dbReference>
<dbReference type="InterPro" id="IPR000160">
    <property type="entry name" value="GGDEF_dom"/>
</dbReference>
<feature type="domain" description="PAS" evidence="2">
    <location>
        <begin position="491"/>
        <end position="545"/>
    </location>
</feature>
<dbReference type="InterPro" id="IPR003018">
    <property type="entry name" value="GAF"/>
</dbReference>
<dbReference type="RefSeq" id="WP_110012154.1">
    <property type="nucleotide sequence ID" value="NZ_QGUB01000003.1"/>
</dbReference>
<dbReference type="Gene3D" id="3.30.70.270">
    <property type="match status" value="1"/>
</dbReference>
<dbReference type="Gene3D" id="3.20.20.450">
    <property type="entry name" value="EAL domain"/>
    <property type="match status" value="1"/>
</dbReference>
<feature type="region of interest" description="Disordered" evidence="1">
    <location>
        <begin position="1"/>
        <end position="20"/>
    </location>
</feature>
<dbReference type="SMART" id="SM00052">
    <property type="entry name" value="EAL"/>
    <property type="match status" value="1"/>
</dbReference>
<dbReference type="PANTHER" id="PTHR44757:SF2">
    <property type="entry name" value="BIOFILM ARCHITECTURE MAINTENANCE PROTEIN MBAA"/>
    <property type="match status" value="1"/>
</dbReference>
<dbReference type="NCBIfam" id="TIGR00229">
    <property type="entry name" value="sensory_box"/>
    <property type="match status" value="2"/>
</dbReference>
<dbReference type="InterPro" id="IPR001610">
    <property type="entry name" value="PAC"/>
</dbReference>
<dbReference type="PROSITE" id="PS50112">
    <property type="entry name" value="PAS"/>
    <property type="match status" value="1"/>
</dbReference>
<dbReference type="Pfam" id="PF00563">
    <property type="entry name" value="EAL"/>
    <property type="match status" value="1"/>
</dbReference>
<evidence type="ECO:0000259" key="2">
    <source>
        <dbReference type="PROSITE" id="PS50112"/>
    </source>
</evidence>
<proteinExistence type="predicted"/>
<dbReference type="SUPFAM" id="SSF55073">
    <property type="entry name" value="Nucleotide cyclase"/>
    <property type="match status" value="1"/>
</dbReference>
<dbReference type="EMBL" id="QGUB01000003">
    <property type="protein sequence ID" value="PWW46919.1"/>
    <property type="molecule type" value="Genomic_DNA"/>
</dbReference>
<reference evidence="6 7" key="1">
    <citation type="submission" date="2018-05" db="EMBL/GenBank/DDBJ databases">
        <title>Genomic Encyclopedia of Type Strains, Phase IV (KMG-IV): sequencing the most valuable type-strain genomes for metagenomic binning, comparative biology and taxonomic classification.</title>
        <authorList>
            <person name="Goeker M."/>
        </authorList>
    </citation>
    <scope>NUCLEOTIDE SEQUENCE [LARGE SCALE GENOMIC DNA]</scope>
    <source>
        <strain evidence="6 7">DSM 26006</strain>
    </source>
</reference>
<keyword evidence="7" id="KW-1185">Reference proteome</keyword>
<evidence type="ECO:0000259" key="5">
    <source>
        <dbReference type="PROSITE" id="PS50887"/>
    </source>
</evidence>
<comment type="caution">
    <text evidence="6">The sequence shown here is derived from an EMBL/GenBank/DDBJ whole genome shotgun (WGS) entry which is preliminary data.</text>
</comment>
<dbReference type="PANTHER" id="PTHR44757">
    <property type="entry name" value="DIGUANYLATE CYCLASE DGCP"/>
    <property type="match status" value="1"/>
</dbReference>
<name>A0A317RCF2_9BURK</name>
<dbReference type="AlphaFoldDB" id="A0A317RCF2"/>
<evidence type="ECO:0000313" key="6">
    <source>
        <dbReference type="EMBL" id="PWW46919.1"/>
    </source>
</evidence>
<dbReference type="CDD" id="cd01948">
    <property type="entry name" value="EAL"/>
    <property type="match status" value="1"/>
</dbReference>
<protein>
    <submittedName>
        <fullName evidence="6">PAS domain S-box-containing protein/diguanylate cyclase (GGDEF)-like protein</fullName>
    </submittedName>
</protein>
<accession>A0A317RCF2</accession>
<evidence type="ECO:0000259" key="3">
    <source>
        <dbReference type="PROSITE" id="PS50113"/>
    </source>
</evidence>
<dbReference type="SUPFAM" id="SSF55781">
    <property type="entry name" value="GAF domain-like"/>
    <property type="match status" value="2"/>
</dbReference>
<dbReference type="CDD" id="cd00130">
    <property type="entry name" value="PAS"/>
    <property type="match status" value="2"/>
</dbReference>
<dbReference type="Pfam" id="PF00990">
    <property type="entry name" value="GGDEF"/>
    <property type="match status" value="1"/>
</dbReference>
<dbReference type="CDD" id="cd01949">
    <property type="entry name" value="GGDEF"/>
    <property type="match status" value="1"/>
</dbReference>
<dbReference type="InterPro" id="IPR001633">
    <property type="entry name" value="EAL_dom"/>
</dbReference>
<dbReference type="InterPro" id="IPR035965">
    <property type="entry name" value="PAS-like_dom_sf"/>
</dbReference>
<feature type="domain" description="GGDEF" evidence="5">
    <location>
        <begin position="642"/>
        <end position="777"/>
    </location>
</feature>
<dbReference type="SMART" id="SM00086">
    <property type="entry name" value="PAC"/>
    <property type="match status" value="2"/>
</dbReference>
<dbReference type="Proteomes" id="UP000246483">
    <property type="component" value="Unassembled WGS sequence"/>
</dbReference>
<dbReference type="Gene3D" id="3.30.450.40">
    <property type="match status" value="2"/>
</dbReference>
<dbReference type="InterPro" id="IPR029787">
    <property type="entry name" value="Nucleotide_cyclase"/>
</dbReference>
<dbReference type="PROSITE" id="PS50113">
    <property type="entry name" value="PAC"/>
    <property type="match status" value="1"/>
</dbReference>
<dbReference type="SUPFAM" id="SSF141868">
    <property type="entry name" value="EAL domain-like"/>
    <property type="match status" value="1"/>
</dbReference>
<dbReference type="SUPFAM" id="SSF55785">
    <property type="entry name" value="PYP-like sensor domain (PAS domain)"/>
    <property type="match status" value="2"/>
</dbReference>
<dbReference type="Pfam" id="PF13185">
    <property type="entry name" value="GAF_2"/>
    <property type="match status" value="1"/>
</dbReference>
<dbReference type="Gene3D" id="3.30.450.20">
    <property type="entry name" value="PAS domain"/>
    <property type="match status" value="2"/>
</dbReference>
<dbReference type="NCBIfam" id="TIGR00254">
    <property type="entry name" value="GGDEF"/>
    <property type="match status" value="1"/>
</dbReference>
<dbReference type="InterPro" id="IPR029016">
    <property type="entry name" value="GAF-like_dom_sf"/>
</dbReference>
<dbReference type="Pfam" id="PF08448">
    <property type="entry name" value="PAS_4"/>
    <property type="match status" value="2"/>
</dbReference>
<dbReference type="PROSITE" id="PS50887">
    <property type="entry name" value="GGDEF"/>
    <property type="match status" value="1"/>
</dbReference>
<evidence type="ECO:0000256" key="1">
    <source>
        <dbReference type="SAM" id="MobiDB-lite"/>
    </source>
</evidence>
<dbReference type="SMART" id="SM00065">
    <property type="entry name" value="GAF"/>
    <property type="match status" value="2"/>
</dbReference>
<gene>
    <name evidence="6" type="ORF">DFR36_103194</name>
</gene>
<organism evidence="6 7">
    <name type="scientific">Melaminivora alkalimesophila</name>
    <dbReference type="NCBI Taxonomy" id="1165852"/>
    <lineage>
        <taxon>Bacteria</taxon>
        <taxon>Pseudomonadati</taxon>
        <taxon>Pseudomonadota</taxon>
        <taxon>Betaproteobacteria</taxon>
        <taxon>Burkholderiales</taxon>
        <taxon>Comamonadaceae</taxon>
        <taxon>Melaminivora</taxon>
    </lineage>
</organism>
<feature type="domain" description="PAC" evidence="3">
    <location>
        <begin position="562"/>
        <end position="614"/>
    </location>
</feature>
<dbReference type="InterPro" id="IPR052155">
    <property type="entry name" value="Biofilm_reg_signaling"/>
</dbReference>
<dbReference type="SMART" id="SM00267">
    <property type="entry name" value="GGDEF"/>
    <property type="match status" value="1"/>
</dbReference>
<dbReference type="InterPro" id="IPR043128">
    <property type="entry name" value="Rev_trsase/Diguanyl_cyclase"/>
</dbReference>
<sequence>MSAQGHPPPPHEDAQSLHLAGQQARAQAHALLLQMQQAARFGQPMWVCAQDSLGLLAANQAMAHCYGYGEQELRSLDMRLLWPPAQRAGVEAAMQRAARTGALTPWRHVRKDGTHIDVEAVVGASLLDGRPVWQVLASDVTERRRVEDELARLHRAWRLRSACSELLVRATSEEELLQAVCRLTLEVGGYSLAWVGMARSDARKSIDIVASAGGHEQHLAQLRLSWSPADPQGRGPAGKAVRSGQPVFVRDLAASRHSDPWSRAMVREGFHAVVCLPLKRGDRSFGLLYLYAPEVLRIGQEEMQLLESLAADLAFGIHSLRARAEQLRLQAILLKVAAAVSDGTGTQFFERLAHNMAGALGAQLACVARLLPGAAGAPRRIRTLSHVCHGEVQPNGEYPLEGTPSAQLLVHRQFVVADHAAALYPHAPLLARAGARSYVGQQLADHEGTPIGLLFVMFDQPLESTQFVVHTLQIFGARATAELERQAADAHIRRQASLLDKARDAIIVRDLQQRVTYWNRAAERLYGWHGEEVLGRTVTDLIYRDPSAFDRAMEHVLQQGEWSGELLHRNRAGDPLEVESRWTLVRDERGAPEAVLTMNTDIRQRKASEREIQRLAFFDALTGLPNRLQLMERIGDELGAGGHGALLMIDLDNFKTLNDTLGHDQGDQLLQRVAGRLGACAAATDTVARIGGDEFVVLARADEGFAAERARQLGEQVLARLSVPYALDAYRVRSTPSIGVALYGAAPTSVGELLKQAEMAMYEAKRAGRSTLRFFDPQMQRAVDERAQLEAGLRDALAHREFLLVYQPVMGPGEEVRGVEALVRWAHPQRGMVSPAQFIPLAEETGLILPLGRWVLHTACSLLAQWQHQSARAHLTVAVNVSSRQFRDAGFVDEVLRVLAETGAPAARLKLELTESLLVEDVPATIATMEALCAHGVGFALDDFGTGYSSLAYLKRMPLAQLKIDQSFVRDLLSDPSDAAIVRTIIALAASLDLEAVAEGVETAEQREWLAAAGCSGYQGYHFSRPLPRDRLERWLDGAPPV</sequence>
<feature type="domain" description="EAL" evidence="4">
    <location>
        <begin position="786"/>
        <end position="1040"/>
    </location>
</feature>
<dbReference type="InterPro" id="IPR000700">
    <property type="entry name" value="PAS-assoc_C"/>
</dbReference>
<dbReference type="SMART" id="SM00091">
    <property type="entry name" value="PAS"/>
    <property type="match status" value="2"/>
</dbReference>
<dbReference type="OrthoDB" id="9813903at2"/>
<dbReference type="InterPro" id="IPR035919">
    <property type="entry name" value="EAL_sf"/>
</dbReference>
<evidence type="ECO:0000259" key="4">
    <source>
        <dbReference type="PROSITE" id="PS50883"/>
    </source>
</evidence>